<evidence type="ECO:0000313" key="8">
    <source>
        <dbReference type="Proteomes" id="UP000236919"/>
    </source>
</evidence>
<evidence type="ECO:0000256" key="3">
    <source>
        <dbReference type="ARBA" id="ARBA00023004"/>
    </source>
</evidence>
<evidence type="ECO:0000259" key="6">
    <source>
        <dbReference type="PROSITE" id="PS51007"/>
    </source>
</evidence>
<dbReference type="PANTHER" id="PTHR35008:SF4">
    <property type="entry name" value="BLL4482 PROTEIN"/>
    <property type="match status" value="1"/>
</dbReference>
<feature type="signal peptide" evidence="5">
    <location>
        <begin position="1"/>
        <end position="21"/>
    </location>
</feature>
<keyword evidence="1 4" id="KW-0349">Heme</keyword>
<keyword evidence="2 4" id="KW-0479">Metal-binding</keyword>
<keyword evidence="8" id="KW-1185">Reference proteome</keyword>
<dbReference type="OrthoDB" id="9811281at2"/>
<comment type="caution">
    <text evidence="7">The sequence shown here is derived from an EMBL/GenBank/DDBJ whole genome shotgun (WGS) entry which is preliminary data.</text>
</comment>
<evidence type="ECO:0000256" key="4">
    <source>
        <dbReference type="PROSITE-ProRule" id="PRU00433"/>
    </source>
</evidence>
<gene>
    <name evidence="7" type="ORF">CYD53_10470</name>
</gene>
<dbReference type="EMBL" id="PQFZ01000004">
    <property type="protein sequence ID" value="POR53095.1"/>
    <property type="molecule type" value="Genomic_DNA"/>
</dbReference>
<dbReference type="GO" id="GO:0046872">
    <property type="term" value="F:metal ion binding"/>
    <property type="evidence" value="ECO:0007669"/>
    <property type="project" value="UniProtKB-KW"/>
</dbReference>
<evidence type="ECO:0000313" key="7">
    <source>
        <dbReference type="EMBL" id="POR53095.1"/>
    </source>
</evidence>
<evidence type="ECO:0000256" key="1">
    <source>
        <dbReference type="ARBA" id="ARBA00022617"/>
    </source>
</evidence>
<protein>
    <submittedName>
        <fullName evidence="7">Cytochrome c</fullName>
    </submittedName>
</protein>
<organism evidence="7 8">
    <name type="scientific">Bosea psychrotolerans</name>
    <dbReference type="NCBI Taxonomy" id="1871628"/>
    <lineage>
        <taxon>Bacteria</taxon>
        <taxon>Pseudomonadati</taxon>
        <taxon>Pseudomonadota</taxon>
        <taxon>Alphaproteobacteria</taxon>
        <taxon>Hyphomicrobiales</taxon>
        <taxon>Boseaceae</taxon>
        <taxon>Bosea</taxon>
    </lineage>
</organism>
<dbReference type="Proteomes" id="UP000236919">
    <property type="component" value="Unassembled WGS sequence"/>
</dbReference>
<dbReference type="InterPro" id="IPR036909">
    <property type="entry name" value="Cyt_c-like_dom_sf"/>
</dbReference>
<feature type="chain" id="PRO_5015447027" evidence="5">
    <location>
        <begin position="22"/>
        <end position="159"/>
    </location>
</feature>
<dbReference type="GO" id="GO:0020037">
    <property type="term" value="F:heme binding"/>
    <property type="evidence" value="ECO:0007669"/>
    <property type="project" value="InterPro"/>
</dbReference>
<dbReference type="PANTHER" id="PTHR35008">
    <property type="entry name" value="BLL4482 PROTEIN-RELATED"/>
    <property type="match status" value="1"/>
</dbReference>
<accession>A0A2S4MEP5</accession>
<proteinExistence type="predicted"/>
<dbReference type="SUPFAM" id="SSF46626">
    <property type="entry name" value="Cytochrome c"/>
    <property type="match status" value="1"/>
</dbReference>
<reference evidence="7 8" key="1">
    <citation type="submission" date="2018-01" db="EMBL/GenBank/DDBJ databases">
        <title>Genomic Encyclopedia of Type Strains, Phase III (KMG-III): the genomes of soil and plant-associated and newly described type strains.</title>
        <authorList>
            <person name="Whitman W."/>
        </authorList>
    </citation>
    <scope>NUCLEOTIDE SEQUENCE [LARGE SCALE GENOMIC DNA]</scope>
    <source>
        <strain evidence="7 8">1131</strain>
    </source>
</reference>
<dbReference type="PROSITE" id="PS51007">
    <property type="entry name" value="CYTC"/>
    <property type="match status" value="1"/>
</dbReference>
<evidence type="ECO:0000256" key="5">
    <source>
        <dbReference type="SAM" id="SignalP"/>
    </source>
</evidence>
<dbReference type="Pfam" id="PF00034">
    <property type="entry name" value="Cytochrom_C"/>
    <property type="match status" value="1"/>
</dbReference>
<feature type="domain" description="Cytochrome c" evidence="6">
    <location>
        <begin position="21"/>
        <end position="133"/>
    </location>
</feature>
<dbReference type="InterPro" id="IPR051459">
    <property type="entry name" value="Cytochrome_c-type_DH"/>
</dbReference>
<dbReference type="InterPro" id="IPR009056">
    <property type="entry name" value="Cyt_c-like_dom"/>
</dbReference>
<sequence length="159" mass="16919">MYRLAFAAAIALASLSATGHADTKRGEYLVTIMDCGGCHTPGQMLGKPDHSRFVAGGDVGFQIPNVGIFYPPNLTPDPETGLGKWSKADIIKAVTKGERPDGRVLAPVMPWHSYGRLNPQDADSLASYLKSLKPVSNKVPAIAAPHDKPASPYLTVIIP</sequence>
<keyword evidence="3 4" id="KW-0408">Iron</keyword>
<dbReference type="Gene3D" id="1.10.760.10">
    <property type="entry name" value="Cytochrome c-like domain"/>
    <property type="match status" value="1"/>
</dbReference>
<evidence type="ECO:0000256" key="2">
    <source>
        <dbReference type="ARBA" id="ARBA00022723"/>
    </source>
</evidence>
<dbReference type="RefSeq" id="WP_103717630.1">
    <property type="nucleotide sequence ID" value="NZ_PQFZ01000004.1"/>
</dbReference>
<dbReference type="AlphaFoldDB" id="A0A2S4MEP5"/>
<keyword evidence="5" id="KW-0732">Signal</keyword>
<name>A0A2S4MEP5_9HYPH</name>
<dbReference type="GO" id="GO:0009055">
    <property type="term" value="F:electron transfer activity"/>
    <property type="evidence" value="ECO:0007669"/>
    <property type="project" value="InterPro"/>
</dbReference>